<dbReference type="InterPro" id="IPR017937">
    <property type="entry name" value="Thioredoxin_CS"/>
</dbReference>
<dbReference type="EMBL" id="JBHRYN010000006">
    <property type="protein sequence ID" value="MFC3700778.1"/>
    <property type="molecule type" value="Genomic_DNA"/>
</dbReference>
<evidence type="ECO:0000256" key="2">
    <source>
        <dbReference type="ARBA" id="ARBA00022448"/>
    </source>
</evidence>
<proteinExistence type="inferred from homology"/>
<keyword evidence="4" id="KW-1015">Disulfide bond</keyword>
<feature type="domain" description="Thioredoxin" evidence="8">
    <location>
        <begin position="1"/>
        <end position="107"/>
    </location>
</feature>
<keyword evidence="2" id="KW-0813">Transport</keyword>
<dbReference type="PROSITE" id="PS00194">
    <property type="entry name" value="THIOREDOXIN_1"/>
    <property type="match status" value="1"/>
</dbReference>
<protein>
    <recommendedName>
        <fullName evidence="6 7">Thioredoxin</fullName>
    </recommendedName>
</protein>
<evidence type="ECO:0000313" key="10">
    <source>
        <dbReference type="Proteomes" id="UP001595710"/>
    </source>
</evidence>
<keyword evidence="10" id="KW-1185">Reference proteome</keyword>
<comment type="similarity">
    <text evidence="1 7">Belongs to the thioredoxin family.</text>
</comment>
<dbReference type="InterPro" id="IPR013766">
    <property type="entry name" value="Thioredoxin_domain"/>
</dbReference>
<organism evidence="9 10">
    <name type="scientific">Reinekea marina</name>
    <dbReference type="NCBI Taxonomy" id="1310421"/>
    <lineage>
        <taxon>Bacteria</taxon>
        <taxon>Pseudomonadati</taxon>
        <taxon>Pseudomonadota</taxon>
        <taxon>Gammaproteobacteria</taxon>
        <taxon>Oceanospirillales</taxon>
        <taxon>Saccharospirillaceae</taxon>
        <taxon>Reinekea</taxon>
    </lineage>
</organism>
<evidence type="ECO:0000256" key="5">
    <source>
        <dbReference type="ARBA" id="ARBA00023284"/>
    </source>
</evidence>
<dbReference type="PANTHER" id="PTHR45663:SF11">
    <property type="entry name" value="GEO12009P1"/>
    <property type="match status" value="1"/>
</dbReference>
<comment type="caution">
    <text evidence="9">The sequence shown here is derived from an EMBL/GenBank/DDBJ whole genome shotgun (WGS) entry which is preliminary data.</text>
</comment>
<sequence>MSNVAMLDAAQFNDQVEQGSGLTLVDFFADWCGPCKMIAPVLDTLSSEYDGKVSIVKLNADDHPEVLSKYGVRGLPTLMMFKDGKPVDVAVGAQPGAALKQFIDKSL</sequence>
<dbReference type="NCBIfam" id="TIGR01068">
    <property type="entry name" value="thioredoxin"/>
    <property type="match status" value="1"/>
</dbReference>
<evidence type="ECO:0000259" key="8">
    <source>
        <dbReference type="PROSITE" id="PS51352"/>
    </source>
</evidence>
<evidence type="ECO:0000256" key="3">
    <source>
        <dbReference type="ARBA" id="ARBA00022982"/>
    </source>
</evidence>
<reference evidence="10" key="1">
    <citation type="journal article" date="2019" name="Int. J. Syst. Evol. Microbiol.">
        <title>The Global Catalogue of Microorganisms (GCM) 10K type strain sequencing project: providing services to taxonomists for standard genome sequencing and annotation.</title>
        <authorList>
            <consortium name="The Broad Institute Genomics Platform"/>
            <consortium name="The Broad Institute Genome Sequencing Center for Infectious Disease"/>
            <person name="Wu L."/>
            <person name="Ma J."/>
        </authorList>
    </citation>
    <scope>NUCLEOTIDE SEQUENCE [LARGE SCALE GENOMIC DNA]</scope>
    <source>
        <strain evidence="10">CECT 8288</strain>
    </source>
</reference>
<keyword evidence="5" id="KW-0676">Redox-active center</keyword>
<dbReference type="PROSITE" id="PS51352">
    <property type="entry name" value="THIOREDOXIN_2"/>
    <property type="match status" value="1"/>
</dbReference>
<name>A0ABV7WN78_9GAMM</name>
<gene>
    <name evidence="9" type="primary">trxA</name>
    <name evidence="9" type="ORF">ACFOND_03920</name>
</gene>
<keyword evidence="3" id="KW-0249">Electron transport</keyword>
<evidence type="ECO:0000256" key="7">
    <source>
        <dbReference type="PIRNR" id="PIRNR000077"/>
    </source>
</evidence>
<dbReference type="PIRSF" id="PIRSF000077">
    <property type="entry name" value="Thioredoxin"/>
    <property type="match status" value="1"/>
</dbReference>
<evidence type="ECO:0000313" key="9">
    <source>
        <dbReference type="EMBL" id="MFC3700778.1"/>
    </source>
</evidence>
<dbReference type="InterPro" id="IPR005746">
    <property type="entry name" value="Thioredoxin"/>
</dbReference>
<evidence type="ECO:0000256" key="6">
    <source>
        <dbReference type="NCBIfam" id="TIGR01068"/>
    </source>
</evidence>
<dbReference type="Proteomes" id="UP001595710">
    <property type="component" value="Unassembled WGS sequence"/>
</dbReference>
<dbReference type="RefSeq" id="WP_216001260.1">
    <property type="nucleotide sequence ID" value="NZ_JAUFQI010000001.1"/>
</dbReference>
<evidence type="ECO:0000256" key="4">
    <source>
        <dbReference type="ARBA" id="ARBA00023157"/>
    </source>
</evidence>
<dbReference type="Pfam" id="PF00085">
    <property type="entry name" value="Thioredoxin"/>
    <property type="match status" value="1"/>
</dbReference>
<dbReference type="PANTHER" id="PTHR45663">
    <property type="entry name" value="GEO12009P1"/>
    <property type="match status" value="1"/>
</dbReference>
<dbReference type="CDD" id="cd02947">
    <property type="entry name" value="TRX_family"/>
    <property type="match status" value="1"/>
</dbReference>
<evidence type="ECO:0000256" key="1">
    <source>
        <dbReference type="ARBA" id="ARBA00008987"/>
    </source>
</evidence>
<accession>A0ABV7WN78</accession>